<keyword evidence="3 7" id="KW-0521">NADP</keyword>
<evidence type="ECO:0000313" key="11">
    <source>
        <dbReference type="Proteomes" id="UP000617628"/>
    </source>
</evidence>
<dbReference type="InterPro" id="IPR036291">
    <property type="entry name" value="NAD(P)-bd_dom_sf"/>
</dbReference>
<evidence type="ECO:0000256" key="1">
    <source>
        <dbReference type="ARBA" id="ARBA00002607"/>
    </source>
</evidence>
<keyword evidence="11" id="KW-1185">Reference proteome</keyword>
<dbReference type="PANTHER" id="PTHR42879:SF2">
    <property type="entry name" value="3-OXOACYL-[ACYL-CARRIER-PROTEIN] REDUCTASE FABG"/>
    <property type="match status" value="1"/>
</dbReference>
<dbReference type="NCBIfam" id="NF009464">
    <property type="entry name" value="PRK12824.1"/>
    <property type="match status" value="1"/>
</dbReference>
<gene>
    <name evidence="10" type="primary">fabG</name>
    <name evidence="10" type="ORF">JIN87_11670</name>
</gene>
<dbReference type="EMBL" id="JAENIL010000019">
    <property type="protein sequence ID" value="MBK1877529.1"/>
    <property type="molecule type" value="Genomic_DNA"/>
</dbReference>
<dbReference type="PRINTS" id="PR00081">
    <property type="entry name" value="GDHRDH"/>
</dbReference>
<feature type="binding site" evidence="7">
    <location>
        <begin position="19"/>
        <end position="22"/>
    </location>
    <ligand>
        <name>NADP(+)</name>
        <dbReference type="ChEBI" id="CHEBI:58349"/>
    </ligand>
</feature>
<evidence type="ECO:0000256" key="2">
    <source>
        <dbReference type="ARBA" id="ARBA00006484"/>
    </source>
</evidence>
<name>A0A934RYE1_9BACT</name>
<dbReference type="GO" id="GO:0051287">
    <property type="term" value="F:NAD binding"/>
    <property type="evidence" value="ECO:0007669"/>
    <property type="project" value="UniProtKB-UniRule"/>
</dbReference>
<dbReference type="InterPro" id="IPR002347">
    <property type="entry name" value="SDR_fam"/>
</dbReference>
<dbReference type="NCBIfam" id="NF009466">
    <property type="entry name" value="PRK12826.1-2"/>
    <property type="match status" value="1"/>
</dbReference>
<sequence length="254" mass="27362">MIMKPTAKPLKGKRALVTGGSRGIGRAIAIELAQNGCDVIVNYCHSDEAAEETQKAIEEYGVECELYKADISNRSECDKMVADLLEKEKCIHILVNNAGINRDRTFLKMTCEMWDEVLGVNLNGPFNVTHGLLPAMVDNHWGRIINISSMGGQTGNFGQANYSVTKGGINAFTMTLAREVARKGVTVNSVSPGYTETDMTNGIPETVSKQICSSIPMGRMATPEEIASAVSFIASPKASYITGQVIGVNGGMYM</sequence>
<dbReference type="AlphaFoldDB" id="A0A934RYE1"/>
<dbReference type="CDD" id="cd05333">
    <property type="entry name" value="BKR_SDR_c"/>
    <property type="match status" value="1"/>
</dbReference>
<protein>
    <recommendedName>
        <fullName evidence="8">3-oxoacyl-[acyl-carrier-protein] reductase</fullName>
        <ecNumber evidence="8">1.1.1.100</ecNumber>
    </recommendedName>
</protein>
<feature type="binding site" evidence="7">
    <location>
        <position position="97"/>
    </location>
    <ligand>
        <name>NADP(+)</name>
        <dbReference type="ChEBI" id="CHEBI:58349"/>
    </ligand>
</feature>
<organism evidence="10 11">
    <name type="scientific">Pelagicoccus mobilis</name>
    <dbReference type="NCBI Taxonomy" id="415221"/>
    <lineage>
        <taxon>Bacteria</taxon>
        <taxon>Pseudomonadati</taxon>
        <taxon>Verrucomicrobiota</taxon>
        <taxon>Opitutia</taxon>
        <taxon>Puniceicoccales</taxon>
        <taxon>Pelagicoccaceae</taxon>
        <taxon>Pelagicoccus</taxon>
    </lineage>
</organism>
<evidence type="ECO:0000259" key="9">
    <source>
        <dbReference type="SMART" id="SM00822"/>
    </source>
</evidence>
<evidence type="ECO:0000256" key="3">
    <source>
        <dbReference type="ARBA" id="ARBA00022857"/>
    </source>
</evidence>
<comment type="catalytic activity">
    <reaction evidence="5 8">
        <text>a (3R)-hydroxyacyl-[ACP] + NADP(+) = a 3-oxoacyl-[ACP] + NADPH + H(+)</text>
        <dbReference type="Rhea" id="RHEA:17397"/>
        <dbReference type="Rhea" id="RHEA-COMP:9916"/>
        <dbReference type="Rhea" id="RHEA-COMP:9945"/>
        <dbReference type="ChEBI" id="CHEBI:15378"/>
        <dbReference type="ChEBI" id="CHEBI:57783"/>
        <dbReference type="ChEBI" id="CHEBI:58349"/>
        <dbReference type="ChEBI" id="CHEBI:78776"/>
        <dbReference type="ChEBI" id="CHEBI:78827"/>
        <dbReference type="EC" id="1.1.1.100"/>
    </reaction>
</comment>
<dbReference type="PROSITE" id="PS00061">
    <property type="entry name" value="ADH_SHORT"/>
    <property type="match status" value="1"/>
</dbReference>
<dbReference type="Proteomes" id="UP000617628">
    <property type="component" value="Unassembled WGS sequence"/>
</dbReference>
<dbReference type="NCBIfam" id="TIGR01830">
    <property type="entry name" value="3oxo_ACP_reduc"/>
    <property type="match status" value="1"/>
</dbReference>
<dbReference type="FunFam" id="3.40.50.720:FF:000115">
    <property type="entry name" value="3-oxoacyl-[acyl-carrier-protein] reductase FabG"/>
    <property type="match status" value="1"/>
</dbReference>
<comment type="function">
    <text evidence="1 8">Catalyzes the NADPH-dependent reduction of beta-ketoacyl-ACP substrates to beta-hydroxyacyl-ACP products, the first reductive step in the elongation cycle of fatty acid biosynthesis.</text>
</comment>
<comment type="pathway">
    <text evidence="8">Lipid metabolism; fatty acid biosynthesis.</text>
</comment>
<dbReference type="SMART" id="SM00822">
    <property type="entry name" value="PKS_KR"/>
    <property type="match status" value="1"/>
</dbReference>
<feature type="binding site" evidence="7">
    <location>
        <begin position="162"/>
        <end position="166"/>
    </location>
    <ligand>
        <name>NADP(+)</name>
        <dbReference type="ChEBI" id="CHEBI:58349"/>
    </ligand>
</feature>
<keyword evidence="8" id="KW-0275">Fatty acid biosynthesis</keyword>
<dbReference type="GO" id="GO:0004316">
    <property type="term" value="F:3-oxoacyl-[acyl-carrier-protein] reductase (NADPH) activity"/>
    <property type="evidence" value="ECO:0007669"/>
    <property type="project" value="UniProtKB-UniRule"/>
</dbReference>
<dbReference type="InterPro" id="IPR057326">
    <property type="entry name" value="KR_dom"/>
</dbReference>
<reference evidence="10" key="1">
    <citation type="submission" date="2021-01" db="EMBL/GenBank/DDBJ databases">
        <title>Modified the classification status of verrucomicrobia.</title>
        <authorList>
            <person name="Feng X."/>
        </authorList>
    </citation>
    <scope>NUCLEOTIDE SEQUENCE</scope>
    <source>
        <strain evidence="10">KCTC 13126</strain>
    </source>
</reference>
<dbReference type="InterPro" id="IPR011284">
    <property type="entry name" value="3oxo_ACP_reduc"/>
</dbReference>
<keyword evidence="4 8" id="KW-0560">Oxidoreductase</keyword>
<dbReference type="Gene3D" id="3.40.50.720">
    <property type="entry name" value="NAD(P)-binding Rossmann-like Domain"/>
    <property type="match status" value="1"/>
</dbReference>
<evidence type="ECO:0000256" key="5">
    <source>
        <dbReference type="ARBA" id="ARBA00048508"/>
    </source>
</evidence>
<evidence type="ECO:0000256" key="6">
    <source>
        <dbReference type="PIRSR" id="PIRSR611284-1"/>
    </source>
</evidence>
<evidence type="ECO:0000256" key="7">
    <source>
        <dbReference type="PIRSR" id="PIRSR611284-2"/>
    </source>
</evidence>
<keyword evidence="8" id="KW-0443">Lipid metabolism</keyword>
<comment type="caution">
    <text evidence="10">The sequence shown here is derived from an EMBL/GenBank/DDBJ whole genome shotgun (WGS) entry which is preliminary data.</text>
</comment>
<feature type="active site" description="Proton acceptor" evidence="6">
    <location>
        <position position="162"/>
    </location>
</feature>
<dbReference type="PANTHER" id="PTHR42879">
    <property type="entry name" value="3-OXOACYL-(ACYL-CARRIER-PROTEIN) REDUCTASE"/>
    <property type="match status" value="1"/>
</dbReference>
<evidence type="ECO:0000256" key="8">
    <source>
        <dbReference type="RuleBase" id="RU366074"/>
    </source>
</evidence>
<evidence type="ECO:0000256" key="4">
    <source>
        <dbReference type="ARBA" id="ARBA00023002"/>
    </source>
</evidence>
<keyword evidence="8" id="KW-0276">Fatty acid metabolism</keyword>
<dbReference type="InterPro" id="IPR020904">
    <property type="entry name" value="Sc_DH/Rdtase_CS"/>
</dbReference>
<dbReference type="GO" id="GO:0006633">
    <property type="term" value="P:fatty acid biosynthetic process"/>
    <property type="evidence" value="ECO:0007669"/>
    <property type="project" value="UniProtKB-KW"/>
</dbReference>
<dbReference type="InterPro" id="IPR050259">
    <property type="entry name" value="SDR"/>
</dbReference>
<proteinExistence type="inferred from homology"/>
<keyword evidence="8" id="KW-0444">Lipid biosynthesis</keyword>
<evidence type="ECO:0000313" key="10">
    <source>
        <dbReference type="EMBL" id="MBK1877529.1"/>
    </source>
</evidence>
<feature type="domain" description="Ketoreductase" evidence="9">
    <location>
        <begin position="13"/>
        <end position="193"/>
    </location>
</feature>
<accession>A0A934RYE1</accession>
<dbReference type="EC" id="1.1.1.100" evidence="8"/>
<dbReference type="Pfam" id="PF13561">
    <property type="entry name" value="adh_short_C2"/>
    <property type="match status" value="1"/>
</dbReference>
<comment type="similarity">
    <text evidence="2 8">Belongs to the short-chain dehydrogenases/reductases (SDR) family.</text>
</comment>
<dbReference type="SUPFAM" id="SSF51735">
    <property type="entry name" value="NAD(P)-binding Rossmann-fold domains"/>
    <property type="match status" value="1"/>
</dbReference>
<comment type="subunit">
    <text evidence="8">Homotetramer.</text>
</comment>
<dbReference type="PRINTS" id="PR00080">
    <property type="entry name" value="SDRFAMILY"/>
</dbReference>